<protein>
    <submittedName>
        <fullName evidence="1">Uncharacterized protein</fullName>
    </submittedName>
</protein>
<comment type="caution">
    <text evidence="1">The sequence shown here is derived from an EMBL/GenBank/DDBJ whole genome shotgun (WGS) entry which is preliminary data.</text>
</comment>
<dbReference type="Proteomes" id="UP000305792">
    <property type="component" value="Unassembled WGS sequence"/>
</dbReference>
<proteinExistence type="predicted"/>
<dbReference type="RefSeq" id="WP_136529384.1">
    <property type="nucleotide sequence ID" value="NZ_STGX01000005.1"/>
</dbReference>
<evidence type="ECO:0000313" key="2">
    <source>
        <dbReference type="Proteomes" id="UP000305792"/>
    </source>
</evidence>
<organism evidence="1 2">
    <name type="scientific">Glycomyces paridis</name>
    <dbReference type="NCBI Taxonomy" id="2126555"/>
    <lineage>
        <taxon>Bacteria</taxon>
        <taxon>Bacillati</taxon>
        <taxon>Actinomycetota</taxon>
        <taxon>Actinomycetes</taxon>
        <taxon>Glycomycetales</taxon>
        <taxon>Glycomycetaceae</taxon>
        <taxon>Glycomyces</taxon>
    </lineage>
</organism>
<dbReference type="EMBL" id="STGX01000005">
    <property type="protein sequence ID" value="THV29641.1"/>
    <property type="molecule type" value="Genomic_DNA"/>
</dbReference>
<sequence length="90" mass="9902">MHYCENGCDAEVNDAGYCPQCGHRNPGLGLEDDSDSDDDPCRICGAERCGEDCCWLCLACEIDTADHDEVYCRPCAADRDTGADEYHQAF</sequence>
<dbReference type="AlphaFoldDB" id="A0A4S8PI54"/>
<accession>A0A4S8PI54</accession>
<name>A0A4S8PI54_9ACTN</name>
<reference evidence="1 2" key="1">
    <citation type="journal article" date="2018" name="Int. J. Syst. Evol. Microbiol.">
        <title>Glycomyces paridis sp. nov., isolated from the medicinal plant Paris polyphylla.</title>
        <authorList>
            <person name="Fang X.M."/>
            <person name="Bai J.L."/>
            <person name="Su J."/>
            <person name="Zhao L.L."/>
            <person name="Liu H.Y."/>
            <person name="Ma B.P."/>
            <person name="Zhang Y.Q."/>
            <person name="Yu L.Y."/>
        </authorList>
    </citation>
    <scope>NUCLEOTIDE SEQUENCE [LARGE SCALE GENOMIC DNA]</scope>
    <source>
        <strain evidence="1 2">CPCC 204357</strain>
    </source>
</reference>
<keyword evidence="2" id="KW-1185">Reference proteome</keyword>
<gene>
    <name evidence="1" type="ORF">E9998_09160</name>
</gene>
<evidence type="ECO:0000313" key="1">
    <source>
        <dbReference type="EMBL" id="THV29641.1"/>
    </source>
</evidence>